<dbReference type="GO" id="GO:0042742">
    <property type="term" value="P:defense response to bacterium"/>
    <property type="evidence" value="ECO:0007669"/>
    <property type="project" value="UniProtKB-KW"/>
</dbReference>
<evidence type="ECO:0000259" key="5">
    <source>
        <dbReference type="PROSITE" id="PS51390"/>
    </source>
</evidence>
<dbReference type="Ensembl" id="ENSPTXT00000026584.1">
    <property type="protein sequence ID" value="ENSPTXP00000025786.1"/>
    <property type="gene ID" value="ENSPTXG00000017934.1"/>
</dbReference>
<dbReference type="Proteomes" id="UP000472273">
    <property type="component" value="Unplaced"/>
</dbReference>
<dbReference type="SUPFAM" id="SSF57256">
    <property type="entry name" value="Elafin-like"/>
    <property type="match status" value="1"/>
</dbReference>
<protein>
    <recommendedName>
        <fullName evidence="5">WAP domain-containing protein</fullName>
    </recommendedName>
</protein>
<evidence type="ECO:0000256" key="4">
    <source>
        <dbReference type="ARBA" id="ARBA00035122"/>
    </source>
</evidence>
<accession>A0A670ZSR5</accession>
<evidence type="ECO:0000313" key="7">
    <source>
        <dbReference type="Proteomes" id="UP000472273"/>
    </source>
</evidence>
<evidence type="ECO:0000256" key="1">
    <source>
        <dbReference type="ARBA" id="ARBA00022529"/>
    </source>
</evidence>
<dbReference type="AlphaFoldDB" id="A0A670ZSR5"/>
<dbReference type="PROSITE" id="PS51390">
    <property type="entry name" value="WAP"/>
    <property type="match status" value="1"/>
</dbReference>
<dbReference type="Pfam" id="PF00095">
    <property type="entry name" value="WAP"/>
    <property type="match status" value="1"/>
</dbReference>
<keyword evidence="7" id="KW-1185">Reference proteome</keyword>
<comment type="similarity">
    <text evidence="4">Belongs to the venom waprin family.</text>
</comment>
<dbReference type="InterPro" id="IPR036645">
    <property type="entry name" value="Elafin-like_sf"/>
</dbReference>
<dbReference type="Ensembl" id="ENSPTXT00000026585.1">
    <property type="protein sequence ID" value="ENSPTXP00000025787.1"/>
    <property type="gene ID" value="ENSPTXG00000017935.1"/>
</dbReference>
<keyword evidence="1" id="KW-0929">Antimicrobial</keyword>
<dbReference type="InterPro" id="IPR008197">
    <property type="entry name" value="WAP_dom"/>
</dbReference>
<keyword evidence="3" id="KW-1015">Disulfide bond</keyword>
<reference evidence="6" key="1">
    <citation type="submission" date="2025-05" db="UniProtKB">
        <authorList>
            <consortium name="Ensembl"/>
        </authorList>
    </citation>
    <scope>IDENTIFICATION</scope>
</reference>
<sequence>SPDSRIGSPLSRTSSALQHPLSLTGFALHPLWEKPGFCPPSPRGASGPCWTRCLHDGSCPEMEKCCSYGCALYCMKPVTGETHSQVLPVGRGNCRLRCRKRGECRGGTQIFLLPALWVWRDGRGHVTASAWLLLFPVRPHALLLLFCLLGLREASWVKQ</sequence>
<dbReference type="PRINTS" id="PR00003">
    <property type="entry name" value="4DISULPHCORE"/>
</dbReference>
<evidence type="ECO:0000256" key="2">
    <source>
        <dbReference type="ARBA" id="ARBA00023022"/>
    </source>
</evidence>
<evidence type="ECO:0000256" key="3">
    <source>
        <dbReference type="ARBA" id="ARBA00023157"/>
    </source>
</evidence>
<dbReference type="GeneTree" id="ENSGT00990000211466"/>
<proteinExistence type="inferred from homology"/>
<dbReference type="SMART" id="SM00217">
    <property type="entry name" value="WAP"/>
    <property type="match status" value="1"/>
</dbReference>
<dbReference type="Gene3D" id="4.10.75.10">
    <property type="entry name" value="Elafin-like"/>
    <property type="match status" value="1"/>
</dbReference>
<evidence type="ECO:0000313" key="6">
    <source>
        <dbReference type="Ensembl" id="ENSPTXP00000025787.1"/>
    </source>
</evidence>
<organism evidence="6 7">
    <name type="scientific">Pseudonaja textilis</name>
    <name type="common">Eastern brown snake</name>
    <dbReference type="NCBI Taxonomy" id="8673"/>
    <lineage>
        <taxon>Eukaryota</taxon>
        <taxon>Metazoa</taxon>
        <taxon>Chordata</taxon>
        <taxon>Craniata</taxon>
        <taxon>Vertebrata</taxon>
        <taxon>Euteleostomi</taxon>
        <taxon>Lepidosauria</taxon>
        <taxon>Squamata</taxon>
        <taxon>Bifurcata</taxon>
        <taxon>Unidentata</taxon>
        <taxon>Episquamata</taxon>
        <taxon>Toxicofera</taxon>
        <taxon>Serpentes</taxon>
        <taxon>Colubroidea</taxon>
        <taxon>Elapidae</taxon>
        <taxon>Hydrophiinae</taxon>
        <taxon>Pseudonaja</taxon>
    </lineage>
</organism>
<dbReference type="GO" id="GO:0030414">
    <property type="term" value="F:peptidase inhibitor activity"/>
    <property type="evidence" value="ECO:0007669"/>
    <property type="project" value="InterPro"/>
</dbReference>
<dbReference type="CDD" id="cd00199">
    <property type="entry name" value="WAP"/>
    <property type="match status" value="1"/>
</dbReference>
<feature type="domain" description="WAP" evidence="5">
    <location>
        <begin position="31"/>
        <end position="78"/>
    </location>
</feature>
<keyword evidence="2" id="KW-0044">Antibiotic</keyword>
<name>A0A670ZSR5_PSETE</name>
<dbReference type="GO" id="GO:0005576">
    <property type="term" value="C:extracellular region"/>
    <property type="evidence" value="ECO:0007669"/>
    <property type="project" value="InterPro"/>
</dbReference>